<organism evidence="2 3">
    <name type="scientific">Ataeniobius toweri</name>
    <dbReference type="NCBI Taxonomy" id="208326"/>
    <lineage>
        <taxon>Eukaryota</taxon>
        <taxon>Metazoa</taxon>
        <taxon>Chordata</taxon>
        <taxon>Craniata</taxon>
        <taxon>Vertebrata</taxon>
        <taxon>Euteleostomi</taxon>
        <taxon>Actinopterygii</taxon>
        <taxon>Neopterygii</taxon>
        <taxon>Teleostei</taxon>
        <taxon>Neoteleostei</taxon>
        <taxon>Acanthomorphata</taxon>
        <taxon>Ovalentaria</taxon>
        <taxon>Atherinomorphae</taxon>
        <taxon>Cyprinodontiformes</taxon>
        <taxon>Goodeidae</taxon>
        <taxon>Ataeniobius</taxon>
    </lineage>
</organism>
<proteinExistence type="predicted"/>
<feature type="region of interest" description="Disordered" evidence="1">
    <location>
        <begin position="13"/>
        <end position="67"/>
    </location>
</feature>
<accession>A0ABU7C2I4</accession>
<comment type="caution">
    <text evidence="2">The sequence shown here is derived from an EMBL/GenBank/DDBJ whole genome shotgun (WGS) entry which is preliminary data.</text>
</comment>
<keyword evidence="3" id="KW-1185">Reference proteome</keyword>
<reference evidence="2 3" key="1">
    <citation type="submission" date="2021-07" db="EMBL/GenBank/DDBJ databases">
        <authorList>
            <person name="Palmer J.M."/>
        </authorList>
    </citation>
    <scope>NUCLEOTIDE SEQUENCE [LARGE SCALE GENOMIC DNA]</scope>
    <source>
        <strain evidence="2 3">AT_MEX2019</strain>
        <tissue evidence="2">Muscle</tissue>
    </source>
</reference>
<gene>
    <name evidence="2" type="ORF">ATANTOWER_017892</name>
</gene>
<dbReference type="Proteomes" id="UP001345963">
    <property type="component" value="Unassembled WGS sequence"/>
</dbReference>
<evidence type="ECO:0000256" key="1">
    <source>
        <dbReference type="SAM" id="MobiDB-lite"/>
    </source>
</evidence>
<dbReference type="EMBL" id="JAHUTI010072540">
    <property type="protein sequence ID" value="MED6255985.1"/>
    <property type="molecule type" value="Genomic_DNA"/>
</dbReference>
<name>A0ABU7C2I4_9TELE</name>
<protein>
    <submittedName>
        <fullName evidence="2">Uncharacterized protein</fullName>
    </submittedName>
</protein>
<sequence length="67" mass="7386">MLLSSGNIYKIAEQKQHQKSSASCEGLPLDAAAPHARETQECLGGNQTGPDRRRLQEEPRRFHPTGS</sequence>
<feature type="compositionally biased region" description="Basic and acidic residues" evidence="1">
    <location>
        <begin position="50"/>
        <end position="61"/>
    </location>
</feature>
<evidence type="ECO:0000313" key="2">
    <source>
        <dbReference type="EMBL" id="MED6255985.1"/>
    </source>
</evidence>
<evidence type="ECO:0000313" key="3">
    <source>
        <dbReference type="Proteomes" id="UP001345963"/>
    </source>
</evidence>